<dbReference type="KEGG" id="nani:NCTC12227_01189"/>
<keyword evidence="1" id="KW-0449">Lipoprotein</keyword>
<dbReference type="InterPro" id="IPR012349">
    <property type="entry name" value="Split_barrel_FMN-bd"/>
</dbReference>
<dbReference type="Proteomes" id="UP000268229">
    <property type="component" value="Chromosome"/>
</dbReference>
<name>A0A448UC36_9NEIS</name>
<dbReference type="OrthoDB" id="8605372at2"/>
<dbReference type="Gene3D" id="2.30.110.10">
    <property type="entry name" value="Electron Transport, Fmn-binding Protein, Chain A"/>
    <property type="match status" value="1"/>
</dbReference>
<sequence>MPENIFKQVSLNILRLHQQTIHSLLATQCSDVTEIHDAVYVTLNGKYYVWLPQTPQKDSQETSILLIEDTDAQARLSWITTIRTIKQKDSLYSRVIEALQRRMRHTTNKLIQAADACLLELTPQQGRLTVDENRDFTLSPADLMKALYPANHNIENFAVYS</sequence>
<dbReference type="RefSeq" id="WP_107929272.1">
    <property type="nucleotide sequence ID" value="NZ_JBGNXI010000001.1"/>
</dbReference>
<dbReference type="AlphaFoldDB" id="A0A448UC36"/>
<evidence type="ECO:0000313" key="2">
    <source>
        <dbReference type="Proteomes" id="UP000268229"/>
    </source>
</evidence>
<organism evidence="1 2">
    <name type="scientific">Neisseria animaloris</name>
    <dbReference type="NCBI Taxonomy" id="326522"/>
    <lineage>
        <taxon>Bacteria</taxon>
        <taxon>Pseudomonadati</taxon>
        <taxon>Pseudomonadota</taxon>
        <taxon>Betaproteobacteria</taxon>
        <taxon>Neisseriales</taxon>
        <taxon>Neisseriaceae</taxon>
        <taxon>Neisseria</taxon>
    </lineage>
</organism>
<evidence type="ECO:0000313" key="1">
    <source>
        <dbReference type="EMBL" id="VEJ21451.1"/>
    </source>
</evidence>
<dbReference type="EMBL" id="LR134516">
    <property type="protein sequence ID" value="VEJ21451.1"/>
    <property type="molecule type" value="Genomic_DNA"/>
</dbReference>
<reference evidence="1 2" key="1">
    <citation type="submission" date="2018-12" db="EMBL/GenBank/DDBJ databases">
        <authorList>
            <consortium name="Pathogen Informatics"/>
        </authorList>
    </citation>
    <scope>NUCLEOTIDE SEQUENCE [LARGE SCALE GENOMIC DNA]</scope>
    <source>
        <strain evidence="1 2">NCTC12227</strain>
    </source>
</reference>
<keyword evidence="2" id="KW-1185">Reference proteome</keyword>
<accession>A0A448UC36</accession>
<gene>
    <name evidence="1" type="ORF">NCTC12227_01189</name>
</gene>
<protein>
    <submittedName>
        <fullName evidence="1">Putative lipoprotein</fullName>
    </submittedName>
</protein>
<proteinExistence type="predicted"/>